<evidence type="ECO:0000256" key="2">
    <source>
        <dbReference type="ARBA" id="ARBA00011738"/>
    </source>
</evidence>
<dbReference type="GO" id="GO:0003700">
    <property type="term" value="F:DNA-binding transcription factor activity"/>
    <property type="evidence" value="ECO:0007669"/>
    <property type="project" value="InterPro"/>
</dbReference>
<proteinExistence type="predicted"/>
<dbReference type="InterPro" id="IPR001367">
    <property type="entry name" value="Fe_dep_repressor"/>
</dbReference>
<dbReference type="SUPFAM" id="SSF46785">
    <property type="entry name" value="Winged helix' DNA-binding domain"/>
    <property type="match status" value="1"/>
</dbReference>
<dbReference type="InterPro" id="IPR036421">
    <property type="entry name" value="Fe_dep_repressor_sf"/>
</dbReference>
<dbReference type="Gene3D" id="1.10.10.10">
    <property type="entry name" value="Winged helix-like DNA-binding domain superfamily/Winged helix DNA-binding domain"/>
    <property type="match status" value="1"/>
</dbReference>
<dbReference type="InterPro" id="IPR007167">
    <property type="entry name" value="Fe-transptr_FeoA-like"/>
</dbReference>
<feature type="domain" description="Iron dependent repressor metal binding and dimerisation" evidence="3">
    <location>
        <begin position="76"/>
        <end position="144"/>
    </location>
</feature>
<dbReference type="GO" id="GO:0046983">
    <property type="term" value="F:protein dimerization activity"/>
    <property type="evidence" value="ECO:0007669"/>
    <property type="project" value="InterPro"/>
</dbReference>
<dbReference type="GO" id="GO:0046914">
    <property type="term" value="F:transition metal ion binding"/>
    <property type="evidence" value="ECO:0007669"/>
    <property type="project" value="InterPro"/>
</dbReference>
<dbReference type="GO" id="GO:0005737">
    <property type="term" value="C:cytoplasm"/>
    <property type="evidence" value="ECO:0007669"/>
    <property type="project" value="UniProtKB-SubCell"/>
</dbReference>
<dbReference type="AlphaFoldDB" id="A0A2J6X101"/>
<evidence type="ECO:0000259" key="3">
    <source>
        <dbReference type="Pfam" id="PF02742"/>
    </source>
</evidence>
<dbReference type="Proteomes" id="UP000243376">
    <property type="component" value="Unassembled WGS sequence"/>
</dbReference>
<dbReference type="PANTHER" id="PTHR33238">
    <property type="entry name" value="IRON (METAL) DEPENDENT REPRESSOR, DTXR FAMILY"/>
    <property type="match status" value="1"/>
</dbReference>
<comment type="subcellular location">
    <subcellularLocation>
        <location evidence="1">Cytoplasm</location>
    </subcellularLocation>
</comment>
<evidence type="ECO:0000313" key="6">
    <source>
        <dbReference type="Proteomes" id="UP000243376"/>
    </source>
</evidence>
<evidence type="ECO:0000256" key="1">
    <source>
        <dbReference type="ARBA" id="ARBA00004496"/>
    </source>
</evidence>
<gene>
    <name evidence="5" type="ORF">C0184_11920</name>
</gene>
<sequence>MQTFSYPASNRIIQLTTTEAACLTTLADLIETEPTTTADQLARCLHFAPETMIFTLQSLFKRQLINATTVGSLTLTANGWLLAHHHLIQHRLLERFLLDVVGVPWIFVHREAARLAAVVSPCFIERVIVHTRQATVCPHGNPIPGRSTFTAGEVSLPNAPLGQRCRLTRIAEWICYDPQLIRRLWNYEIVPGCTLIRVPDPLSKTVIQLDQRPIVLGQRIAQALYVVVE</sequence>
<dbReference type="InterPro" id="IPR008988">
    <property type="entry name" value="Transcriptional_repressor_C"/>
</dbReference>
<dbReference type="InterPro" id="IPR036390">
    <property type="entry name" value="WH_DNA-bd_sf"/>
</dbReference>
<comment type="subunit">
    <text evidence="2">Homodimer.</text>
</comment>
<dbReference type="PANTHER" id="PTHR33238:SF11">
    <property type="entry name" value="TRANSCRIPTIONAL REGULATOR MNTR"/>
    <property type="match status" value="1"/>
</dbReference>
<dbReference type="SMART" id="SM00529">
    <property type="entry name" value="HTH_DTXR"/>
    <property type="match status" value="1"/>
</dbReference>
<comment type="caution">
    <text evidence="5">The sequence shown here is derived from an EMBL/GenBank/DDBJ whole genome shotgun (WGS) entry which is preliminary data.</text>
</comment>
<evidence type="ECO:0000259" key="4">
    <source>
        <dbReference type="Pfam" id="PF04023"/>
    </source>
</evidence>
<dbReference type="Pfam" id="PF02742">
    <property type="entry name" value="Fe_dep_repr_C"/>
    <property type="match status" value="1"/>
</dbReference>
<dbReference type="InterPro" id="IPR050536">
    <property type="entry name" value="DtxR_MntR_Metal-Reg"/>
</dbReference>
<dbReference type="InterPro" id="IPR036388">
    <property type="entry name" value="WH-like_DNA-bd_sf"/>
</dbReference>
<protein>
    <submittedName>
        <fullName evidence="5">Metal-dependent transcriptional regulator</fullName>
    </submittedName>
</protein>
<dbReference type="EMBL" id="PNIQ01000798">
    <property type="protein sequence ID" value="PMP77440.1"/>
    <property type="molecule type" value="Genomic_DNA"/>
</dbReference>
<dbReference type="SUPFAM" id="SSF47979">
    <property type="entry name" value="Iron-dependent repressor protein, dimerization domain"/>
    <property type="match status" value="1"/>
</dbReference>
<evidence type="ECO:0000313" key="5">
    <source>
        <dbReference type="EMBL" id="PMP77440.1"/>
    </source>
</evidence>
<name>A0A2J6X101_9CHLR</name>
<organism evidence="5 6">
    <name type="scientific">Chloroflexus aggregans</name>
    <dbReference type="NCBI Taxonomy" id="152260"/>
    <lineage>
        <taxon>Bacteria</taxon>
        <taxon>Bacillati</taxon>
        <taxon>Chloroflexota</taxon>
        <taxon>Chloroflexia</taxon>
        <taxon>Chloroflexales</taxon>
        <taxon>Chloroflexineae</taxon>
        <taxon>Chloroflexaceae</taxon>
        <taxon>Chloroflexus</taxon>
    </lineage>
</organism>
<dbReference type="SUPFAM" id="SSF50037">
    <property type="entry name" value="C-terminal domain of transcriptional repressors"/>
    <property type="match status" value="1"/>
</dbReference>
<feature type="domain" description="Ferrous iron transporter FeoA-like" evidence="4">
    <location>
        <begin position="155"/>
        <end position="227"/>
    </location>
</feature>
<dbReference type="InterPro" id="IPR022689">
    <property type="entry name" value="Iron_dep_repressor"/>
</dbReference>
<dbReference type="Pfam" id="PF04023">
    <property type="entry name" value="FeoA"/>
    <property type="match status" value="1"/>
</dbReference>
<accession>A0A2J6X101</accession>
<reference evidence="5 6" key="1">
    <citation type="submission" date="2018-01" db="EMBL/GenBank/DDBJ databases">
        <title>Metagenomic assembled genomes from two thermal pools in the Uzon Caldera, Kamchatka, Russia.</title>
        <authorList>
            <person name="Wilkins L."/>
            <person name="Ettinger C."/>
        </authorList>
    </citation>
    <scope>NUCLEOTIDE SEQUENCE [LARGE SCALE GENOMIC DNA]</scope>
    <source>
        <strain evidence="5">ZAV-02</strain>
    </source>
</reference>